<feature type="transmembrane region" description="Helical" evidence="2">
    <location>
        <begin position="351"/>
        <end position="373"/>
    </location>
</feature>
<feature type="transmembrane region" description="Helical" evidence="2">
    <location>
        <begin position="535"/>
        <end position="559"/>
    </location>
</feature>
<feature type="transmembrane region" description="Helical" evidence="2">
    <location>
        <begin position="219"/>
        <end position="240"/>
    </location>
</feature>
<proteinExistence type="predicted"/>
<evidence type="ECO:0000313" key="3">
    <source>
        <dbReference type="EMBL" id="PXF48837.1"/>
    </source>
</evidence>
<sequence>MKYITSTANQQLVSNSLFHILLVLFTSFLLCCSATSLDNTCDSYNPEARLREAGKLGNCLSALSDPQFREKFEVCKKRICFIYMYNPTFVRFDQKHFESAENEKRMQLPFRCKSWQNWHRSLDGIAIELIEETSARDDYCVWAGPSDSCTWNAMVDYTAVAARRGYQFAIVGPLLEFPHRKCEHFASGSWLDNTMVIIGKPENMARSPFGQLTEPFTNGAWIVVGVTVGMFIAMCLLIVWRFHVLQGKSLVTAYFIFMGDRAAALAAGKQIDENDLRRAGSMLSRKCTQDAMRSNDLEAAKSTRSDDSEESESAQMDNKLDHVVGNSIDEESCIDDSFLTKFSLATSLFRISLIAFIAMFSLFYEVAVVNFLFQQQRIEIPKSIGQLSTLELRQYCVLKDTGLENIWNNTVNPTGRKFDGSDEKEIPWKRCVHAQECLDWVLDDDNPVQFFVSYEMEGRYLMHSRTNCEAVAIYETRETLHQFNSGWLFNERVPEKRRRELDRELMALRLNGRLTQLHNGVGPRCQPDVISSIDYLILLLPVMVLVVPPLFFSAFVALCGRRNRVSTS</sequence>
<protein>
    <submittedName>
        <fullName evidence="3">Uncharacterized protein</fullName>
    </submittedName>
</protein>
<dbReference type="EMBL" id="NBIV01000011">
    <property type="protein sequence ID" value="PXF48837.1"/>
    <property type="molecule type" value="Genomic_DNA"/>
</dbReference>
<evidence type="ECO:0000256" key="2">
    <source>
        <dbReference type="SAM" id="Phobius"/>
    </source>
</evidence>
<name>A0A2V3J4B8_9FLOR</name>
<reference evidence="3 4" key="1">
    <citation type="journal article" date="2018" name="Mol. Biol. Evol.">
        <title>Analysis of the draft genome of the red seaweed Gracilariopsis chorda provides insights into genome size evolution in Rhodophyta.</title>
        <authorList>
            <person name="Lee J."/>
            <person name="Yang E.C."/>
            <person name="Graf L."/>
            <person name="Yang J.H."/>
            <person name="Qiu H."/>
            <person name="Zel Zion U."/>
            <person name="Chan C.X."/>
            <person name="Stephens T.G."/>
            <person name="Weber A.P.M."/>
            <person name="Boo G.H."/>
            <person name="Boo S.M."/>
            <person name="Kim K.M."/>
            <person name="Shin Y."/>
            <person name="Jung M."/>
            <person name="Lee S.J."/>
            <person name="Yim H.S."/>
            <person name="Lee J.H."/>
            <person name="Bhattacharya D."/>
            <person name="Yoon H.S."/>
        </authorList>
    </citation>
    <scope>NUCLEOTIDE SEQUENCE [LARGE SCALE GENOMIC DNA]</scope>
    <source>
        <strain evidence="3 4">SKKU-2015</strain>
        <tissue evidence="3">Whole body</tissue>
    </source>
</reference>
<dbReference type="AlphaFoldDB" id="A0A2V3J4B8"/>
<feature type="region of interest" description="Disordered" evidence="1">
    <location>
        <begin position="296"/>
        <end position="316"/>
    </location>
</feature>
<accession>A0A2V3J4B8</accession>
<feature type="compositionally biased region" description="Basic and acidic residues" evidence="1">
    <location>
        <begin position="296"/>
        <end position="306"/>
    </location>
</feature>
<organism evidence="3 4">
    <name type="scientific">Gracilariopsis chorda</name>
    <dbReference type="NCBI Taxonomy" id="448386"/>
    <lineage>
        <taxon>Eukaryota</taxon>
        <taxon>Rhodophyta</taxon>
        <taxon>Florideophyceae</taxon>
        <taxon>Rhodymeniophycidae</taxon>
        <taxon>Gracilariales</taxon>
        <taxon>Gracilariaceae</taxon>
        <taxon>Gracilariopsis</taxon>
    </lineage>
</organism>
<keyword evidence="2" id="KW-1133">Transmembrane helix</keyword>
<feature type="transmembrane region" description="Helical" evidence="2">
    <location>
        <begin position="12"/>
        <end position="30"/>
    </location>
</feature>
<dbReference type="OrthoDB" id="10506227at2759"/>
<gene>
    <name evidence="3" type="ORF">BWQ96_01393</name>
</gene>
<keyword evidence="2" id="KW-0472">Membrane</keyword>
<evidence type="ECO:0000313" key="4">
    <source>
        <dbReference type="Proteomes" id="UP000247409"/>
    </source>
</evidence>
<dbReference type="Proteomes" id="UP000247409">
    <property type="component" value="Unassembled WGS sequence"/>
</dbReference>
<evidence type="ECO:0000256" key="1">
    <source>
        <dbReference type="SAM" id="MobiDB-lite"/>
    </source>
</evidence>
<keyword evidence="2" id="KW-0812">Transmembrane</keyword>
<keyword evidence="4" id="KW-1185">Reference proteome</keyword>
<comment type="caution">
    <text evidence="3">The sequence shown here is derived from an EMBL/GenBank/DDBJ whole genome shotgun (WGS) entry which is preliminary data.</text>
</comment>